<dbReference type="STRING" id="463040.CAL15_10295"/>
<proteinExistence type="predicted"/>
<sequence>MLDLMRAEARVTAAQRLGRAQDWLAPPAAQPQGRPGAPYGPGGAAEQDRVDLVAIYGVGLALHADVSVNGAVWRYRQGRHWPIGASGQAGEPRYALVAIDLPCVRLRRDDAVRTACLHTEARHD</sequence>
<keyword evidence="3" id="KW-1185">Reference proteome</keyword>
<dbReference type="AlphaFoldDB" id="A0A1W6ZJ92"/>
<evidence type="ECO:0000256" key="1">
    <source>
        <dbReference type="SAM" id="MobiDB-lite"/>
    </source>
</evidence>
<accession>A0A1W6ZJ92</accession>
<dbReference type="Proteomes" id="UP000194161">
    <property type="component" value="Chromosome"/>
</dbReference>
<gene>
    <name evidence="2" type="ORF">CAL15_10295</name>
</gene>
<protein>
    <submittedName>
        <fullName evidence="2">Uncharacterized protein</fullName>
    </submittedName>
</protein>
<feature type="region of interest" description="Disordered" evidence="1">
    <location>
        <begin position="22"/>
        <end position="45"/>
    </location>
</feature>
<dbReference type="KEGG" id="bgm:CAL15_10295"/>
<dbReference type="EMBL" id="CP021111">
    <property type="protein sequence ID" value="ARP97382.1"/>
    <property type="molecule type" value="Genomic_DNA"/>
</dbReference>
<organism evidence="2 3">
    <name type="scientific">Bordetella genomosp. 13</name>
    <dbReference type="NCBI Taxonomy" id="463040"/>
    <lineage>
        <taxon>Bacteria</taxon>
        <taxon>Pseudomonadati</taxon>
        <taxon>Pseudomonadota</taxon>
        <taxon>Betaproteobacteria</taxon>
        <taxon>Burkholderiales</taxon>
        <taxon>Alcaligenaceae</taxon>
        <taxon>Bordetella</taxon>
    </lineage>
</organism>
<feature type="compositionally biased region" description="Low complexity" evidence="1">
    <location>
        <begin position="25"/>
        <end position="37"/>
    </location>
</feature>
<evidence type="ECO:0000313" key="2">
    <source>
        <dbReference type="EMBL" id="ARP97382.1"/>
    </source>
</evidence>
<name>A0A1W6ZJ92_9BORD</name>
<evidence type="ECO:0000313" key="3">
    <source>
        <dbReference type="Proteomes" id="UP000194161"/>
    </source>
</evidence>
<dbReference type="OrthoDB" id="8637603at2"/>
<reference evidence="2 3" key="1">
    <citation type="submission" date="2017-05" db="EMBL/GenBank/DDBJ databases">
        <title>Complete and WGS of Bordetella genogroups.</title>
        <authorList>
            <person name="Spilker T."/>
            <person name="LiPuma J."/>
        </authorList>
    </citation>
    <scope>NUCLEOTIDE SEQUENCE [LARGE SCALE GENOMIC DNA]</scope>
    <source>
        <strain evidence="2 3">AU7206</strain>
    </source>
</reference>